<dbReference type="SUPFAM" id="SSF54695">
    <property type="entry name" value="POZ domain"/>
    <property type="match status" value="1"/>
</dbReference>
<dbReference type="PANTHER" id="PTHR14499">
    <property type="entry name" value="POTASSIUM CHANNEL TETRAMERIZATION DOMAIN-CONTAINING"/>
    <property type="match status" value="1"/>
</dbReference>
<dbReference type="Gene3D" id="3.30.710.10">
    <property type="entry name" value="Potassium Channel Kv1.1, Chain A"/>
    <property type="match status" value="1"/>
</dbReference>
<dbReference type="EMBL" id="HBIR01050897">
    <property type="protein sequence ID" value="CAE0586468.1"/>
    <property type="molecule type" value="Transcribed_RNA"/>
</dbReference>
<dbReference type="AlphaFoldDB" id="A0A7S3TJP4"/>
<dbReference type="InterPro" id="IPR011333">
    <property type="entry name" value="SKP1/BTB/POZ_sf"/>
</dbReference>
<feature type="domain" description="Potassium channel tetramerisation-type BTB" evidence="1">
    <location>
        <begin position="13"/>
        <end position="63"/>
    </location>
</feature>
<organism evidence="2">
    <name type="scientific">Emiliania huxleyi</name>
    <name type="common">Coccolithophore</name>
    <name type="synonym">Pontosphaera huxleyi</name>
    <dbReference type="NCBI Taxonomy" id="2903"/>
    <lineage>
        <taxon>Eukaryota</taxon>
        <taxon>Haptista</taxon>
        <taxon>Haptophyta</taxon>
        <taxon>Prymnesiophyceae</taxon>
        <taxon>Isochrysidales</taxon>
        <taxon>Noelaerhabdaceae</taxon>
        <taxon>Emiliania</taxon>
    </lineage>
</organism>
<dbReference type="InterPro" id="IPR003131">
    <property type="entry name" value="T1-type_BTB"/>
</dbReference>
<name>A0A7S3TJP4_EMIHU</name>
<gene>
    <name evidence="2" type="ORF">EHUX00137_LOCUS39732</name>
</gene>
<evidence type="ECO:0000313" key="2">
    <source>
        <dbReference type="EMBL" id="CAE0586468.1"/>
    </source>
</evidence>
<accession>A0A7S3TJP4</accession>
<reference evidence="2" key="1">
    <citation type="submission" date="2021-01" db="EMBL/GenBank/DDBJ databases">
        <authorList>
            <person name="Corre E."/>
            <person name="Pelletier E."/>
            <person name="Niang G."/>
            <person name="Scheremetjew M."/>
            <person name="Finn R."/>
            <person name="Kale V."/>
            <person name="Holt S."/>
            <person name="Cochrane G."/>
            <person name="Meng A."/>
            <person name="Brown T."/>
            <person name="Cohen L."/>
        </authorList>
    </citation>
    <scope>NUCLEOTIDE SEQUENCE</scope>
    <source>
        <strain evidence="2">379</strain>
    </source>
</reference>
<dbReference type="Pfam" id="PF02214">
    <property type="entry name" value="BTB_2"/>
    <property type="match status" value="1"/>
</dbReference>
<dbReference type="GO" id="GO:0051260">
    <property type="term" value="P:protein homooligomerization"/>
    <property type="evidence" value="ECO:0007669"/>
    <property type="project" value="InterPro"/>
</dbReference>
<proteinExistence type="predicted"/>
<sequence length="151" mass="16969">MLQESWGGCGVHDTFFLDRDPELFQHILAFLRSGSLHRLPPFADDPGLWRALREEALFFGIDAMSDALAVTHRCTYLRTGDSEGLLHWLGTDRGRRQYRNPHTEGVVCVVSSRAGGRGNVDHRLDLNRIPTLGLGQHTGPSLVTRRPRRVS</sequence>
<dbReference type="PANTHER" id="PTHR14499:SF136">
    <property type="entry name" value="GH08630P"/>
    <property type="match status" value="1"/>
</dbReference>
<evidence type="ECO:0000259" key="1">
    <source>
        <dbReference type="Pfam" id="PF02214"/>
    </source>
</evidence>
<protein>
    <recommendedName>
        <fullName evidence="1">Potassium channel tetramerisation-type BTB domain-containing protein</fullName>
    </recommendedName>
</protein>